<protein>
    <submittedName>
        <fullName evidence="2">Nucleotidyltransferase domain-containing protein</fullName>
    </submittedName>
</protein>
<reference evidence="2" key="1">
    <citation type="submission" date="2020-07" db="EMBL/GenBank/DDBJ databases">
        <title>Huge and variable diversity of episymbiotic CPR bacteria and DPANN archaea in groundwater ecosystems.</title>
        <authorList>
            <person name="He C.Y."/>
            <person name="Keren R."/>
            <person name="Whittaker M."/>
            <person name="Farag I.F."/>
            <person name="Doudna J."/>
            <person name="Cate J.H.D."/>
            <person name="Banfield J.F."/>
        </authorList>
    </citation>
    <scope>NUCLEOTIDE SEQUENCE</scope>
    <source>
        <strain evidence="2">NC_groundwater_17_Pr7_B-0.1um_64_12</strain>
    </source>
</reference>
<dbReference type="SUPFAM" id="SSF81301">
    <property type="entry name" value="Nucleotidyltransferase"/>
    <property type="match status" value="1"/>
</dbReference>
<gene>
    <name evidence="2" type="ORF">HYR64_00945</name>
</gene>
<dbReference type="InterPro" id="IPR002934">
    <property type="entry name" value="Polymerase_NTP_transf_dom"/>
</dbReference>
<dbReference type="InterPro" id="IPR043519">
    <property type="entry name" value="NT_sf"/>
</dbReference>
<organism evidence="2 3">
    <name type="scientific">Fimbriimonas ginsengisoli</name>
    <dbReference type="NCBI Taxonomy" id="1005039"/>
    <lineage>
        <taxon>Bacteria</taxon>
        <taxon>Bacillati</taxon>
        <taxon>Armatimonadota</taxon>
        <taxon>Fimbriimonadia</taxon>
        <taxon>Fimbriimonadales</taxon>
        <taxon>Fimbriimonadaceae</taxon>
        <taxon>Fimbriimonas</taxon>
    </lineage>
</organism>
<dbReference type="GO" id="GO:0016779">
    <property type="term" value="F:nucleotidyltransferase activity"/>
    <property type="evidence" value="ECO:0007669"/>
    <property type="project" value="InterPro"/>
</dbReference>
<dbReference type="AlphaFoldDB" id="A0A931LT42"/>
<evidence type="ECO:0000313" key="2">
    <source>
        <dbReference type="EMBL" id="MBI1755658.1"/>
    </source>
</evidence>
<feature type="domain" description="Polymerase nucleotidyl transferase" evidence="1">
    <location>
        <begin position="16"/>
        <end position="92"/>
    </location>
</feature>
<dbReference type="Pfam" id="PF01909">
    <property type="entry name" value="NTP_transf_2"/>
    <property type="match status" value="1"/>
</dbReference>
<name>A0A931LT42_FIMGI</name>
<comment type="caution">
    <text evidence="2">The sequence shown here is derived from an EMBL/GenBank/DDBJ whole genome shotgun (WGS) entry which is preliminary data.</text>
</comment>
<dbReference type="EMBL" id="JACOSL010000006">
    <property type="protein sequence ID" value="MBI1755658.1"/>
    <property type="molecule type" value="Genomic_DNA"/>
</dbReference>
<accession>A0A931LT42</accession>
<dbReference type="Gene3D" id="3.30.460.10">
    <property type="entry name" value="Beta Polymerase, domain 2"/>
    <property type="match status" value="1"/>
</dbReference>
<evidence type="ECO:0000313" key="3">
    <source>
        <dbReference type="Proteomes" id="UP000727962"/>
    </source>
</evidence>
<sequence>MTALEVLESHRSEIVELCRRYCVTRLRVFGSATRPDWNPDTSDFDFLAEFGPPPPPDIDLFKQQFGLLVDLEALLSRRVDLIEFHPGTRPWFRQIVDSEAVEWYAA</sequence>
<proteinExistence type="predicted"/>
<dbReference type="Proteomes" id="UP000727962">
    <property type="component" value="Unassembled WGS sequence"/>
</dbReference>
<evidence type="ECO:0000259" key="1">
    <source>
        <dbReference type="Pfam" id="PF01909"/>
    </source>
</evidence>